<organism evidence="2 3">
    <name type="scientific">Sporolactobacillus inulinus CASD</name>
    <dbReference type="NCBI Taxonomy" id="1069536"/>
    <lineage>
        <taxon>Bacteria</taxon>
        <taxon>Bacillati</taxon>
        <taxon>Bacillota</taxon>
        <taxon>Bacilli</taxon>
        <taxon>Bacillales</taxon>
        <taxon>Sporolactobacillaceae</taxon>
        <taxon>Sporolactobacillus</taxon>
    </lineage>
</organism>
<reference evidence="2 3" key="1">
    <citation type="journal article" date="2011" name="J. Bacteriol.">
        <title>Draft genome sequence of Sporolactobacillus inulinus strain CASD, an efficient D-lactic acid-producing bacterium with high-concentration lactate tolerance capability.</title>
        <authorList>
            <person name="Yu B."/>
            <person name="Su F."/>
            <person name="Wang L."/>
            <person name="Xu K."/>
            <person name="Zhao B."/>
            <person name="Xu P."/>
        </authorList>
    </citation>
    <scope>NUCLEOTIDE SEQUENCE [LARGE SCALE GENOMIC DNA]</scope>
    <source>
        <strain evidence="2 3">CASD</strain>
    </source>
</reference>
<evidence type="ECO:0000313" key="2">
    <source>
        <dbReference type="EMBL" id="KLI03002.1"/>
    </source>
</evidence>
<dbReference type="Proteomes" id="UP000035553">
    <property type="component" value="Unassembled WGS sequence"/>
</dbReference>
<accession>A0A0U1QQG5</accession>
<dbReference type="AlphaFoldDB" id="A0A0U1QQG5"/>
<dbReference type="PANTHER" id="PTHR12526:SF630">
    <property type="entry name" value="GLYCOSYLTRANSFERASE"/>
    <property type="match status" value="1"/>
</dbReference>
<gene>
    <name evidence="2" type="ORF">SINU_05110</name>
</gene>
<dbReference type="CDD" id="cd03811">
    <property type="entry name" value="GT4_GT28_WabH-like"/>
    <property type="match status" value="1"/>
</dbReference>
<evidence type="ECO:0000259" key="1">
    <source>
        <dbReference type="Pfam" id="PF00534"/>
    </source>
</evidence>
<protein>
    <recommendedName>
        <fullName evidence="1">Glycosyl transferase family 1 domain-containing protein</fullName>
    </recommendedName>
</protein>
<feature type="domain" description="Glycosyl transferase family 1" evidence="1">
    <location>
        <begin position="148"/>
        <end position="301"/>
    </location>
</feature>
<dbReference type="Gene3D" id="3.40.50.2000">
    <property type="entry name" value="Glycogen Phosphorylase B"/>
    <property type="match status" value="2"/>
</dbReference>
<proteinExistence type="predicted"/>
<name>A0A0U1QQG5_9BACL</name>
<comment type="caution">
    <text evidence="2">The sequence shown here is derived from an EMBL/GenBank/DDBJ whole genome shotgun (WGS) entry which is preliminary data.</text>
</comment>
<keyword evidence="3" id="KW-1185">Reference proteome</keyword>
<dbReference type="Pfam" id="PF00534">
    <property type="entry name" value="Glycos_transf_1"/>
    <property type="match status" value="1"/>
</dbReference>
<dbReference type="GO" id="GO:0016757">
    <property type="term" value="F:glycosyltransferase activity"/>
    <property type="evidence" value="ECO:0007669"/>
    <property type="project" value="InterPro"/>
</dbReference>
<sequence>MKNINQKSDNYRAELFLMGGTEDQNWVQDLPYTSCVPAKKNKLLQQLEKFSSILQYLKKEKPSMVISVDTKLIRVCQLCRHFIKPKFPIVSWIHFSLFNEPLVNTKLLPYADNHLCISSGIAKQMKSLGIHHSNLYVIYNPISYIEKIVPRPQGTTKFIYIGRVQMERQKRLQDLLTALSQVDGNWHLDVYGDGEDADSCKRLSEKLGIYDQITWHGWVDNAWKSIHEATALLLTSAYEGLPMVLAEAISRGVYCISSDCQTGPEDLIQDGINGELYQPGNLKQLQSILQSVVTGKELPDQRSMKESIQFMYANSYYAHLQRDFARILDKWNAK</sequence>
<evidence type="ECO:0000313" key="3">
    <source>
        <dbReference type="Proteomes" id="UP000035553"/>
    </source>
</evidence>
<dbReference type="PANTHER" id="PTHR12526">
    <property type="entry name" value="GLYCOSYLTRANSFERASE"/>
    <property type="match status" value="1"/>
</dbReference>
<dbReference type="InterPro" id="IPR001296">
    <property type="entry name" value="Glyco_trans_1"/>
</dbReference>
<dbReference type="EMBL" id="AFVQ02000061">
    <property type="protein sequence ID" value="KLI03002.1"/>
    <property type="molecule type" value="Genomic_DNA"/>
</dbReference>
<dbReference type="STRING" id="1069536.SINU_05110"/>
<dbReference type="SUPFAM" id="SSF53756">
    <property type="entry name" value="UDP-Glycosyltransferase/glycogen phosphorylase"/>
    <property type="match status" value="1"/>
</dbReference>